<dbReference type="AlphaFoldDB" id="A0A974CY71"/>
<protein>
    <submittedName>
        <fullName evidence="1">Uncharacterized protein</fullName>
    </submittedName>
</protein>
<organism evidence="1 2">
    <name type="scientific">Xenopus laevis</name>
    <name type="common">African clawed frog</name>
    <dbReference type="NCBI Taxonomy" id="8355"/>
    <lineage>
        <taxon>Eukaryota</taxon>
        <taxon>Metazoa</taxon>
        <taxon>Chordata</taxon>
        <taxon>Craniata</taxon>
        <taxon>Vertebrata</taxon>
        <taxon>Euteleostomi</taxon>
        <taxon>Amphibia</taxon>
        <taxon>Batrachia</taxon>
        <taxon>Anura</taxon>
        <taxon>Pipoidea</taxon>
        <taxon>Pipidae</taxon>
        <taxon>Xenopodinae</taxon>
        <taxon>Xenopus</taxon>
        <taxon>Xenopus</taxon>
    </lineage>
</organism>
<proteinExistence type="predicted"/>
<evidence type="ECO:0000313" key="1">
    <source>
        <dbReference type="EMBL" id="OCT82179.1"/>
    </source>
</evidence>
<accession>A0A974CY71</accession>
<evidence type="ECO:0000313" key="2">
    <source>
        <dbReference type="Proteomes" id="UP000694892"/>
    </source>
</evidence>
<dbReference type="Proteomes" id="UP000694892">
    <property type="component" value="Chromosome 4S"/>
</dbReference>
<name>A0A974CY71_XENLA</name>
<dbReference type="EMBL" id="CM004473">
    <property type="protein sequence ID" value="OCT82179.1"/>
    <property type="molecule type" value="Genomic_DNA"/>
</dbReference>
<sequence>MCNCLQKRFELIYQILNLRIQSFNNDQCSSGCTEHIKCSNAYSSKNVACRDEGFGKLMLKKPKIHCVNMGKYVTLKLSTAKFLHYLFIPIAF</sequence>
<gene>
    <name evidence="1" type="ORF">XELAEV_18024691mg</name>
</gene>
<reference evidence="2" key="1">
    <citation type="journal article" date="2016" name="Nature">
        <title>Genome evolution in the allotetraploid frog Xenopus laevis.</title>
        <authorList>
            <person name="Session A.M."/>
            <person name="Uno Y."/>
            <person name="Kwon T."/>
            <person name="Chapman J.A."/>
            <person name="Toyoda A."/>
            <person name="Takahashi S."/>
            <person name="Fukui A."/>
            <person name="Hikosaka A."/>
            <person name="Suzuki A."/>
            <person name="Kondo M."/>
            <person name="van Heeringen S.J."/>
            <person name="Quigley I."/>
            <person name="Heinz S."/>
            <person name="Ogino H."/>
            <person name="Ochi H."/>
            <person name="Hellsten U."/>
            <person name="Lyons J.B."/>
            <person name="Simakov O."/>
            <person name="Putnam N."/>
            <person name="Stites J."/>
            <person name="Kuroki Y."/>
            <person name="Tanaka T."/>
            <person name="Michiue T."/>
            <person name="Watanabe M."/>
            <person name="Bogdanovic O."/>
            <person name="Lister R."/>
            <person name="Georgiou G."/>
            <person name="Paranjpe S.S."/>
            <person name="van Kruijsbergen I."/>
            <person name="Shu S."/>
            <person name="Carlson J."/>
            <person name="Kinoshita T."/>
            <person name="Ohta Y."/>
            <person name="Mawaribuchi S."/>
            <person name="Jenkins J."/>
            <person name="Grimwood J."/>
            <person name="Schmutz J."/>
            <person name="Mitros T."/>
            <person name="Mozaffari S.V."/>
            <person name="Suzuki Y."/>
            <person name="Haramoto Y."/>
            <person name="Yamamoto T.S."/>
            <person name="Takagi C."/>
            <person name="Heald R."/>
            <person name="Miller K."/>
            <person name="Haudenschild C."/>
            <person name="Kitzman J."/>
            <person name="Nakayama T."/>
            <person name="Izutsu Y."/>
            <person name="Robert J."/>
            <person name="Fortriede J."/>
            <person name="Burns K."/>
            <person name="Lotay V."/>
            <person name="Karimi K."/>
            <person name="Yasuoka Y."/>
            <person name="Dichmann D.S."/>
            <person name="Flajnik M.F."/>
            <person name="Houston D.W."/>
            <person name="Shendure J."/>
            <person name="DuPasquier L."/>
            <person name="Vize P.D."/>
            <person name="Zorn A.M."/>
            <person name="Ito M."/>
            <person name="Marcotte E.M."/>
            <person name="Wallingford J.B."/>
            <person name="Ito Y."/>
            <person name="Asashima M."/>
            <person name="Ueno N."/>
            <person name="Matsuda Y."/>
            <person name="Veenstra G.J."/>
            <person name="Fujiyama A."/>
            <person name="Harland R.M."/>
            <person name="Taira M."/>
            <person name="Rokhsar D.S."/>
        </authorList>
    </citation>
    <scope>NUCLEOTIDE SEQUENCE [LARGE SCALE GENOMIC DNA]</scope>
    <source>
        <strain evidence="2">J</strain>
    </source>
</reference>